<keyword evidence="2" id="KW-1185">Reference proteome</keyword>
<gene>
    <name evidence="1" type="ORF">PAAG_12643</name>
</gene>
<organism evidence="1 2">
    <name type="scientific">Paracoccidioides lutzii (strain ATCC MYA-826 / Pb01)</name>
    <name type="common">Paracoccidioides brasiliensis</name>
    <dbReference type="NCBI Taxonomy" id="502779"/>
    <lineage>
        <taxon>Eukaryota</taxon>
        <taxon>Fungi</taxon>
        <taxon>Dikarya</taxon>
        <taxon>Ascomycota</taxon>
        <taxon>Pezizomycotina</taxon>
        <taxon>Eurotiomycetes</taxon>
        <taxon>Eurotiomycetidae</taxon>
        <taxon>Onygenales</taxon>
        <taxon>Ajellomycetaceae</taxon>
        <taxon>Paracoccidioides</taxon>
    </lineage>
</organism>
<accession>A0A0A2VIH5</accession>
<dbReference type="EMBL" id="KN294038">
    <property type="protein sequence ID" value="KGQ00694.1"/>
    <property type="molecule type" value="Genomic_DNA"/>
</dbReference>
<evidence type="ECO:0000313" key="1">
    <source>
        <dbReference type="EMBL" id="KGQ00694.1"/>
    </source>
</evidence>
<dbReference type="AlphaFoldDB" id="A0A0A2VIH5"/>
<name>A0A0A2VIH5_PARBA</name>
<proteinExistence type="predicted"/>
<sequence>IFNNQTFFNISATISSIIKKVLDSHSGIQCYYCNKKDYIVKNYSIITKLIKNNISESSADSKKSKYERRLYFKLFN</sequence>
<feature type="non-terminal residue" evidence="1">
    <location>
        <position position="1"/>
    </location>
</feature>
<dbReference type="HOGENOM" id="CLU_200112_0_0_1"/>
<dbReference type="GeneID" id="26971230"/>
<reference evidence="1 2" key="1">
    <citation type="journal article" date="2011" name="PLoS Genet.">
        <title>Comparative genomic analysis of human fungal pathogens causing paracoccidioidomycosis.</title>
        <authorList>
            <person name="Desjardins C.A."/>
            <person name="Champion M.D."/>
            <person name="Holder J.W."/>
            <person name="Muszewska A."/>
            <person name="Goldberg J."/>
            <person name="Bailao A.M."/>
            <person name="Brigido M.M."/>
            <person name="Ferreira M.E."/>
            <person name="Garcia A.M."/>
            <person name="Grynberg M."/>
            <person name="Gujja S."/>
            <person name="Heiman D.I."/>
            <person name="Henn M.R."/>
            <person name="Kodira C.D."/>
            <person name="Leon-Narvaez H."/>
            <person name="Longo L.V."/>
            <person name="Ma L.J."/>
            <person name="Malavazi I."/>
            <person name="Matsuo A.L."/>
            <person name="Morais F.V."/>
            <person name="Pereira M."/>
            <person name="Rodriguez-Brito S."/>
            <person name="Sakthikumar S."/>
            <person name="Salem-Izacc S.M."/>
            <person name="Sykes S.M."/>
            <person name="Teixeira M.M."/>
            <person name="Vallejo M.C."/>
            <person name="Walter M.E."/>
            <person name="Yandava C."/>
            <person name="Young S."/>
            <person name="Zeng Q."/>
            <person name="Zucker J."/>
            <person name="Felipe M.S."/>
            <person name="Goldman G.H."/>
            <person name="Haas B.J."/>
            <person name="McEwen J.G."/>
            <person name="Nino-Vega G."/>
            <person name="Puccia R."/>
            <person name="San-Blas G."/>
            <person name="Soares C.M."/>
            <person name="Birren B.W."/>
            <person name="Cuomo C.A."/>
        </authorList>
    </citation>
    <scope>NUCLEOTIDE SEQUENCE [LARGE SCALE GENOMIC DNA]</scope>
    <source>
        <strain evidence="2">ATCC MYA-826 / Pb01</strain>
    </source>
</reference>
<dbReference type="RefSeq" id="XP_015702278.1">
    <property type="nucleotide sequence ID" value="XM_015848109.1"/>
</dbReference>
<dbReference type="Proteomes" id="UP000002059">
    <property type="component" value="Partially assembled WGS sequence"/>
</dbReference>
<feature type="non-terminal residue" evidence="1">
    <location>
        <position position="76"/>
    </location>
</feature>
<dbReference type="KEGG" id="pbl:PAAG_12643"/>
<protein>
    <submittedName>
        <fullName evidence="1">Uncharacterized protein</fullName>
    </submittedName>
</protein>
<dbReference type="VEuPathDB" id="FungiDB:PAAG_12643"/>
<evidence type="ECO:0000313" key="2">
    <source>
        <dbReference type="Proteomes" id="UP000002059"/>
    </source>
</evidence>